<dbReference type="RefSeq" id="WP_406770774.1">
    <property type="nucleotide sequence ID" value="NZ_JBJHZZ010000016.1"/>
</dbReference>
<dbReference type="Proteomes" id="UP001623591">
    <property type="component" value="Unassembled WGS sequence"/>
</dbReference>
<dbReference type="Pfam" id="PF02492">
    <property type="entry name" value="cobW"/>
    <property type="match status" value="1"/>
</dbReference>
<sequence length="219" mass="24975">MNIKTEIEIVTGFLGSGKTTFINALLENSLVSGEIVIIIQGEIGNTEIKIIEKPKSKLIVRKLVTSKNLTAAFLKQMIDFYKPHRIIIEYNGTRLLEEILTVLEDGAIKESLREPIIYNLLEASTFFAYYNNMKELIEPFIINSNLIVINNCNNITLKEKNRALKKLKELNPKAIILKNGSLQELNEVLKRSDIIDRGLIKKVIIKIKNRQANKVVRSR</sequence>
<evidence type="ECO:0000313" key="3">
    <source>
        <dbReference type="Proteomes" id="UP001623591"/>
    </source>
</evidence>
<dbReference type="InterPro" id="IPR003495">
    <property type="entry name" value="CobW/HypB/UreG_nucleotide-bd"/>
</dbReference>
<comment type="caution">
    <text evidence="2">The sequence shown here is derived from an EMBL/GenBank/DDBJ whole genome shotgun (WGS) entry which is preliminary data.</text>
</comment>
<gene>
    <name evidence="2" type="ORF">ACJDUG_15435</name>
</gene>
<proteinExistence type="predicted"/>
<dbReference type="SUPFAM" id="SSF52540">
    <property type="entry name" value="P-loop containing nucleoside triphosphate hydrolases"/>
    <property type="match status" value="1"/>
</dbReference>
<reference evidence="2 3" key="1">
    <citation type="submission" date="2024-11" db="EMBL/GenBank/DDBJ databases">
        <authorList>
            <person name="Heng Y.C."/>
            <person name="Lim A.C.H."/>
            <person name="Lee J.K.Y."/>
            <person name="Kittelmann S."/>
        </authorList>
    </citation>
    <scope>NUCLEOTIDE SEQUENCE [LARGE SCALE GENOMIC DNA]</scope>
    <source>
        <strain evidence="2 3">WILCCON 0185</strain>
    </source>
</reference>
<organism evidence="2 3">
    <name type="scientific">Candidatus Clostridium stratigraminis</name>
    <dbReference type="NCBI Taxonomy" id="3381661"/>
    <lineage>
        <taxon>Bacteria</taxon>
        <taxon>Bacillati</taxon>
        <taxon>Bacillota</taxon>
        <taxon>Clostridia</taxon>
        <taxon>Eubacteriales</taxon>
        <taxon>Clostridiaceae</taxon>
        <taxon>Clostridium</taxon>
    </lineage>
</organism>
<feature type="domain" description="CobW/HypB/UreG nucleotide-binding" evidence="1">
    <location>
        <begin position="8"/>
        <end position="177"/>
    </location>
</feature>
<evidence type="ECO:0000313" key="2">
    <source>
        <dbReference type="EMBL" id="MFL0248345.1"/>
    </source>
</evidence>
<dbReference type="Gene3D" id="3.40.50.300">
    <property type="entry name" value="P-loop containing nucleotide triphosphate hydrolases"/>
    <property type="match status" value="1"/>
</dbReference>
<name>A0ABW8T9L3_9CLOT</name>
<evidence type="ECO:0000259" key="1">
    <source>
        <dbReference type="Pfam" id="PF02492"/>
    </source>
</evidence>
<dbReference type="EMBL" id="JBJHZZ010000016">
    <property type="protein sequence ID" value="MFL0248345.1"/>
    <property type="molecule type" value="Genomic_DNA"/>
</dbReference>
<accession>A0ABW8T9L3</accession>
<protein>
    <submittedName>
        <fullName evidence="2">GTP-binding protein</fullName>
    </submittedName>
</protein>
<keyword evidence="3" id="KW-1185">Reference proteome</keyword>
<dbReference type="InterPro" id="IPR027417">
    <property type="entry name" value="P-loop_NTPase"/>
</dbReference>